<name>A0A7W9BDK5_9SPHN</name>
<dbReference type="AlphaFoldDB" id="A0A7W9BDK5"/>
<gene>
    <name evidence="3" type="ORF">FHS94_002028</name>
</gene>
<feature type="signal peptide" evidence="2">
    <location>
        <begin position="1"/>
        <end position="25"/>
    </location>
</feature>
<evidence type="ECO:0000313" key="3">
    <source>
        <dbReference type="EMBL" id="MBB5715187.1"/>
    </source>
</evidence>
<evidence type="ECO:0000256" key="1">
    <source>
        <dbReference type="SAM" id="MobiDB-lite"/>
    </source>
</evidence>
<keyword evidence="2" id="KW-0732">Signal</keyword>
<accession>A0A7W9BDK5</accession>
<evidence type="ECO:0000256" key="2">
    <source>
        <dbReference type="SAM" id="SignalP"/>
    </source>
</evidence>
<protein>
    <submittedName>
        <fullName evidence="3">Uncharacterized protein</fullName>
    </submittedName>
</protein>
<comment type="caution">
    <text evidence="3">The sequence shown here is derived from an EMBL/GenBank/DDBJ whole genome shotgun (WGS) entry which is preliminary data.</text>
</comment>
<keyword evidence="4" id="KW-1185">Reference proteome</keyword>
<feature type="compositionally biased region" description="Basic and acidic residues" evidence="1">
    <location>
        <begin position="27"/>
        <end position="67"/>
    </location>
</feature>
<proteinExistence type="predicted"/>
<reference evidence="3 4" key="1">
    <citation type="submission" date="2020-08" db="EMBL/GenBank/DDBJ databases">
        <title>Genomic Encyclopedia of Type Strains, Phase IV (KMG-IV): sequencing the most valuable type-strain genomes for metagenomic binning, comparative biology and taxonomic classification.</title>
        <authorList>
            <person name="Goeker M."/>
        </authorList>
    </citation>
    <scope>NUCLEOTIDE SEQUENCE [LARGE SCALE GENOMIC DNA]</scope>
    <source>
        <strain evidence="3 4">DSM 100044</strain>
    </source>
</reference>
<sequence length="93" mass="10895">MKIARLFAAAGLVVASLGVTATADAQRYGRDNYSNHDRDYRDNGRGYDRNHRGDDRRYGHDRGRHVGWDRGRGRGHQRCWVEYRHHDRVTVCR</sequence>
<organism evidence="3 4">
    <name type="scientific">Sphingomonas aerophila</name>
    <dbReference type="NCBI Taxonomy" id="1344948"/>
    <lineage>
        <taxon>Bacteria</taxon>
        <taxon>Pseudomonadati</taxon>
        <taxon>Pseudomonadota</taxon>
        <taxon>Alphaproteobacteria</taxon>
        <taxon>Sphingomonadales</taxon>
        <taxon>Sphingomonadaceae</taxon>
        <taxon>Sphingomonas</taxon>
    </lineage>
</organism>
<feature type="region of interest" description="Disordered" evidence="1">
    <location>
        <begin position="25"/>
        <end position="67"/>
    </location>
</feature>
<evidence type="ECO:0000313" key="4">
    <source>
        <dbReference type="Proteomes" id="UP000546200"/>
    </source>
</evidence>
<dbReference type="Proteomes" id="UP000546200">
    <property type="component" value="Unassembled WGS sequence"/>
</dbReference>
<dbReference type="EMBL" id="JACIJK010000005">
    <property type="protein sequence ID" value="MBB5715187.1"/>
    <property type="molecule type" value="Genomic_DNA"/>
</dbReference>
<feature type="chain" id="PRO_5031334910" evidence="2">
    <location>
        <begin position="26"/>
        <end position="93"/>
    </location>
</feature>